<dbReference type="Gramene" id="rna-AYBTSS11_LOCUS26272">
    <property type="protein sequence ID" value="CAJ1974200.1"/>
    <property type="gene ID" value="gene-AYBTSS11_LOCUS26272"/>
</dbReference>
<accession>A0AA86W0L0</accession>
<protein>
    <submittedName>
        <fullName evidence="1">Uncharacterized protein</fullName>
    </submittedName>
</protein>
<gene>
    <name evidence="1" type="ORF">AYBTSS11_LOCUS26272</name>
</gene>
<sequence length="96" mass="11164">MVSVIHDHDKLHLSVCRVRMMDKQRRLMNPCGSKSLVNEIRRIHFGEKQPERENSSPALTTVLPDSWSEEFSQELLIIHFMEEKLADLKTAGHLIQ</sequence>
<dbReference type="EMBL" id="OY731406">
    <property type="protein sequence ID" value="CAJ1974200.1"/>
    <property type="molecule type" value="Genomic_DNA"/>
</dbReference>
<organism evidence="1 2">
    <name type="scientific">Sphenostylis stenocarpa</name>
    <dbReference type="NCBI Taxonomy" id="92480"/>
    <lineage>
        <taxon>Eukaryota</taxon>
        <taxon>Viridiplantae</taxon>
        <taxon>Streptophyta</taxon>
        <taxon>Embryophyta</taxon>
        <taxon>Tracheophyta</taxon>
        <taxon>Spermatophyta</taxon>
        <taxon>Magnoliopsida</taxon>
        <taxon>eudicotyledons</taxon>
        <taxon>Gunneridae</taxon>
        <taxon>Pentapetalae</taxon>
        <taxon>rosids</taxon>
        <taxon>fabids</taxon>
        <taxon>Fabales</taxon>
        <taxon>Fabaceae</taxon>
        <taxon>Papilionoideae</taxon>
        <taxon>50 kb inversion clade</taxon>
        <taxon>NPAAA clade</taxon>
        <taxon>indigoferoid/millettioid clade</taxon>
        <taxon>Phaseoleae</taxon>
        <taxon>Sphenostylis</taxon>
    </lineage>
</organism>
<keyword evidence="2" id="KW-1185">Reference proteome</keyword>
<dbReference type="Proteomes" id="UP001189624">
    <property type="component" value="Chromosome 9"/>
</dbReference>
<evidence type="ECO:0000313" key="1">
    <source>
        <dbReference type="EMBL" id="CAJ1974200.1"/>
    </source>
</evidence>
<evidence type="ECO:0000313" key="2">
    <source>
        <dbReference type="Proteomes" id="UP001189624"/>
    </source>
</evidence>
<name>A0AA86W0L0_9FABA</name>
<reference evidence="1" key="1">
    <citation type="submission" date="2023-10" db="EMBL/GenBank/DDBJ databases">
        <authorList>
            <person name="Domelevo Entfellner J.-B."/>
        </authorList>
    </citation>
    <scope>NUCLEOTIDE SEQUENCE</scope>
</reference>
<dbReference type="AlphaFoldDB" id="A0AA86W0L0"/>
<proteinExistence type="predicted"/>